<proteinExistence type="inferred from homology"/>
<evidence type="ECO:0000256" key="1">
    <source>
        <dbReference type="ARBA" id="ARBA00010254"/>
    </source>
</evidence>
<organism evidence="7 8">
    <name type="scientific">Candidatus Phycorickettsia trachydisci</name>
    <dbReference type="NCBI Taxonomy" id="2115978"/>
    <lineage>
        <taxon>Bacteria</taxon>
        <taxon>Pseudomonadati</taxon>
        <taxon>Pseudomonadota</taxon>
        <taxon>Alphaproteobacteria</taxon>
        <taxon>Rickettsiales</taxon>
        <taxon>Rickettsiaceae</taxon>
        <taxon>Candidatus Phycorickettsia</taxon>
    </lineage>
</organism>
<dbReference type="PRINTS" id="PR00973">
    <property type="entry name" value="RIBOSOMALS17"/>
</dbReference>
<dbReference type="NCBIfam" id="NF004123">
    <property type="entry name" value="PRK05610.1"/>
    <property type="match status" value="1"/>
</dbReference>
<evidence type="ECO:0000256" key="5">
    <source>
        <dbReference type="ARBA" id="ARBA00023274"/>
    </source>
</evidence>
<dbReference type="NCBIfam" id="TIGR03635">
    <property type="entry name" value="uS17_bact"/>
    <property type="match status" value="1"/>
</dbReference>
<dbReference type="SUPFAM" id="SSF50249">
    <property type="entry name" value="Nucleic acid-binding proteins"/>
    <property type="match status" value="1"/>
</dbReference>
<dbReference type="PANTHER" id="PTHR10744">
    <property type="entry name" value="40S RIBOSOMAL PROTEIN S11 FAMILY MEMBER"/>
    <property type="match status" value="1"/>
</dbReference>
<dbReference type="AlphaFoldDB" id="A0A2P1P8Y4"/>
<dbReference type="OrthoDB" id="9811714at2"/>
<evidence type="ECO:0000256" key="6">
    <source>
        <dbReference type="HAMAP-Rule" id="MF_01345"/>
    </source>
</evidence>
<reference evidence="7 8" key="1">
    <citation type="submission" date="2018-03" db="EMBL/GenBank/DDBJ databases">
        <title>A gene transfer event suggests a long-term partnership between eustigmatophyte algae and a novel lineage of endosymbiotic bacteria.</title>
        <authorList>
            <person name="Yurchenko T."/>
            <person name="Sevcikova T."/>
            <person name="Pribyl P."/>
            <person name="El Karkouri K."/>
            <person name="Klimes V."/>
            <person name="Amaral R."/>
            <person name="Zbrankova V."/>
            <person name="Kim E."/>
            <person name="Raoult D."/>
            <person name="Santos L.M.A."/>
            <person name="Elias M."/>
        </authorList>
    </citation>
    <scope>NUCLEOTIDE SEQUENCE [LARGE SCALE GENOMIC DNA]</scope>
    <source>
        <strain evidence="7">CCALA 838</strain>
    </source>
</reference>
<keyword evidence="2 6" id="KW-0699">rRNA-binding</keyword>
<dbReference type="KEGG" id="ptc:phytr_7880"/>
<dbReference type="GO" id="GO:0019843">
    <property type="term" value="F:rRNA binding"/>
    <property type="evidence" value="ECO:0007669"/>
    <property type="project" value="UniProtKB-UniRule"/>
</dbReference>
<dbReference type="InterPro" id="IPR019984">
    <property type="entry name" value="Ribosomal_uS17_bact/chlr"/>
</dbReference>
<name>A0A2P1P8Y4_9RICK</name>
<dbReference type="Gene3D" id="2.40.50.140">
    <property type="entry name" value="Nucleic acid-binding proteins"/>
    <property type="match status" value="1"/>
</dbReference>
<dbReference type="RefSeq" id="WP_106874574.1">
    <property type="nucleotide sequence ID" value="NZ_CP027845.1"/>
</dbReference>
<dbReference type="Pfam" id="PF00366">
    <property type="entry name" value="Ribosomal_S17"/>
    <property type="match status" value="1"/>
</dbReference>
<evidence type="ECO:0000256" key="4">
    <source>
        <dbReference type="ARBA" id="ARBA00022980"/>
    </source>
</evidence>
<keyword evidence="4 6" id="KW-0689">Ribosomal protein</keyword>
<sequence>MPKRVMSGVIVSNKTPKTVTVKVTSSFLHPVYGKTVKKSKKYAAHCLDESLKEGDAVRIIESAPFSKTKKWLVLSNNAI</sequence>
<accession>A0A2P1P8Y4</accession>
<dbReference type="GO" id="GO:0006412">
    <property type="term" value="P:translation"/>
    <property type="evidence" value="ECO:0007669"/>
    <property type="project" value="UniProtKB-UniRule"/>
</dbReference>
<dbReference type="InterPro" id="IPR012340">
    <property type="entry name" value="NA-bd_OB-fold"/>
</dbReference>
<dbReference type="GO" id="GO:0003735">
    <property type="term" value="F:structural constituent of ribosome"/>
    <property type="evidence" value="ECO:0007669"/>
    <property type="project" value="UniProtKB-UniRule"/>
</dbReference>
<keyword evidence="5 6" id="KW-0687">Ribonucleoprotein</keyword>
<dbReference type="InterPro" id="IPR000266">
    <property type="entry name" value="Ribosomal_uS17"/>
</dbReference>
<evidence type="ECO:0000256" key="3">
    <source>
        <dbReference type="ARBA" id="ARBA00022884"/>
    </source>
</evidence>
<keyword evidence="3 6" id="KW-0694">RNA-binding</keyword>
<comment type="function">
    <text evidence="6">One of the primary rRNA binding proteins, it binds specifically to the 5'-end of 16S ribosomal RNA.</text>
</comment>
<evidence type="ECO:0000313" key="8">
    <source>
        <dbReference type="Proteomes" id="UP000241762"/>
    </source>
</evidence>
<comment type="similarity">
    <text evidence="1 6">Belongs to the universal ribosomal protein uS17 family.</text>
</comment>
<keyword evidence="8" id="KW-1185">Reference proteome</keyword>
<dbReference type="HAMAP" id="MF_01345_B">
    <property type="entry name" value="Ribosomal_uS17_B"/>
    <property type="match status" value="1"/>
</dbReference>
<dbReference type="PANTHER" id="PTHR10744:SF1">
    <property type="entry name" value="SMALL RIBOSOMAL SUBUNIT PROTEIN US17M"/>
    <property type="match status" value="1"/>
</dbReference>
<comment type="subunit">
    <text evidence="6">Part of the 30S ribosomal subunit.</text>
</comment>
<gene>
    <name evidence="6" type="primary">rpsQ</name>
    <name evidence="7" type="ORF">phytr_7880</name>
</gene>
<dbReference type="CDD" id="cd00364">
    <property type="entry name" value="Ribosomal_uS17"/>
    <property type="match status" value="1"/>
</dbReference>
<dbReference type="Proteomes" id="UP000241762">
    <property type="component" value="Chromosome"/>
</dbReference>
<protein>
    <recommendedName>
        <fullName evidence="6">Small ribosomal subunit protein uS17</fullName>
    </recommendedName>
</protein>
<dbReference type="GO" id="GO:0022627">
    <property type="term" value="C:cytosolic small ribosomal subunit"/>
    <property type="evidence" value="ECO:0007669"/>
    <property type="project" value="UniProtKB-UniRule"/>
</dbReference>
<evidence type="ECO:0000256" key="2">
    <source>
        <dbReference type="ARBA" id="ARBA00022730"/>
    </source>
</evidence>
<evidence type="ECO:0000313" key="7">
    <source>
        <dbReference type="EMBL" id="AVP87724.1"/>
    </source>
</evidence>
<dbReference type="EMBL" id="CP027845">
    <property type="protein sequence ID" value="AVP87724.1"/>
    <property type="molecule type" value="Genomic_DNA"/>
</dbReference>